<dbReference type="GO" id="GO:0046872">
    <property type="term" value="F:metal ion binding"/>
    <property type="evidence" value="ECO:0007669"/>
    <property type="project" value="UniProtKB-KW"/>
</dbReference>
<dbReference type="InterPro" id="IPR005616">
    <property type="entry name" value="CcmH/CycL/Ccl2/NrfF_N"/>
</dbReference>
<evidence type="ECO:0000259" key="9">
    <source>
        <dbReference type="Pfam" id="PF03918"/>
    </source>
</evidence>
<dbReference type="AlphaFoldDB" id="A0AA37SCI4"/>
<reference evidence="10" key="1">
    <citation type="journal article" date="2014" name="Int. J. Syst. Evol. Microbiol.">
        <title>Complete genome sequence of Corynebacterium casei LMG S-19264T (=DSM 44701T), isolated from a smear-ripened cheese.</title>
        <authorList>
            <consortium name="US DOE Joint Genome Institute (JGI-PGF)"/>
            <person name="Walter F."/>
            <person name="Albersmeier A."/>
            <person name="Kalinowski J."/>
            <person name="Ruckert C."/>
        </authorList>
    </citation>
    <scope>NUCLEOTIDE SEQUENCE</scope>
    <source>
        <strain evidence="10">NBRC 110071</strain>
    </source>
</reference>
<name>A0AA37SCI4_9GAMM</name>
<sequence length="166" mass="18998">MIGIKHSLVKFSLWAVLLFSSFQANAVIEILEFDSQAEKERYQTLIDELRCPKCQNQNLADSNAQIAVDLRNKVRELIDAGKNDEEIKAHLVARYGDFVLYRPEVKKETYVLWFGPAILLVFGALVVVIVLVANKRKASKNEPQAEPEEERQARLNKLLKENSEKE</sequence>
<dbReference type="InterPro" id="IPR051263">
    <property type="entry name" value="C-type_cytochrome_biogenesis"/>
</dbReference>
<proteinExistence type="inferred from homology"/>
<comment type="function">
    <text evidence="7">Possible subunit of a heme lyase.</text>
</comment>
<keyword evidence="11" id="KW-1185">Reference proteome</keyword>
<keyword evidence="6 7" id="KW-0408">Iron</keyword>
<evidence type="ECO:0000313" key="10">
    <source>
        <dbReference type="EMBL" id="GLQ32378.1"/>
    </source>
</evidence>
<dbReference type="Proteomes" id="UP001161389">
    <property type="component" value="Unassembled WGS sequence"/>
</dbReference>
<evidence type="ECO:0000256" key="1">
    <source>
        <dbReference type="ARBA" id="ARBA00010342"/>
    </source>
</evidence>
<accession>A0AA37SCI4</accession>
<dbReference type="GO" id="GO:0017004">
    <property type="term" value="P:cytochrome complex assembly"/>
    <property type="evidence" value="ECO:0007669"/>
    <property type="project" value="UniProtKB-KW"/>
</dbReference>
<feature type="chain" id="PRO_5041490776" description="Cytochrome c-type biogenesis protein" evidence="7">
    <location>
        <begin position="27"/>
        <end position="166"/>
    </location>
</feature>
<keyword evidence="5" id="KW-0201">Cytochrome c-type biogenesis</keyword>
<feature type="signal peptide" evidence="7">
    <location>
        <begin position="1"/>
        <end position="26"/>
    </location>
</feature>
<keyword evidence="2 7" id="KW-0349">Heme</keyword>
<dbReference type="Gene3D" id="1.10.8.640">
    <property type="entry name" value="Cytochrome C biogenesis protein"/>
    <property type="match status" value="1"/>
</dbReference>
<comment type="similarity">
    <text evidence="1 7">Belongs to the CcmH/CycL/Ccl2/NrfF family.</text>
</comment>
<evidence type="ECO:0000313" key="11">
    <source>
        <dbReference type="Proteomes" id="UP001161389"/>
    </source>
</evidence>
<dbReference type="PANTHER" id="PTHR47870">
    <property type="entry name" value="CYTOCHROME C-TYPE BIOGENESIS PROTEIN CCMH"/>
    <property type="match status" value="1"/>
</dbReference>
<keyword evidence="4 7" id="KW-0732">Signal</keyword>
<dbReference type="PANTHER" id="PTHR47870:SF1">
    <property type="entry name" value="CYTOCHROME C-TYPE BIOGENESIS PROTEIN CCMH"/>
    <property type="match status" value="1"/>
</dbReference>
<evidence type="ECO:0000256" key="3">
    <source>
        <dbReference type="ARBA" id="ARBA00022723"/>
    </source>
</evidence>
<dbReference type="InterPro" id="IPR038297">
    <property type="entry name" value="CcmH/CycL/NrfF/Ccl2_sf"/>
</dbReference>
<organism evidence="10 11">
    <name type="scientific">Litoribrevibacter albus</name>
    <dbReference type="NCBI Taxonomy" id="1473156"/>
    <lineage>
        <taxon>Bacteria</taxon>
        <taxon>Pseudomonadati</taxon>
        <taxon>Pseudomonadota</taxon>
        <taxon>Gammaproteobacteria</taxon>
        <taxon>Oceanospirillales</taxon>
        <taxon>Oceanospirillaceae</taxon>
        <taxon>Litoribrevibacter</taxon>
    </lineage>
</organism>
<protein>
    <recommendedName>
        <fullName evidence="7">Cytochrome c-type biogenesis protein</fullName>
    </recommendedName>
</protein>
<dbReference type="Pfam" id="PF03918">
    <property type="entry name" value="CcmH"/>
    <property type="match status" value="1"/>
</dbReference>
<gene>
    <name evidence="10" type="primary">ccmH</name>
    <name evidence="10" type="ORF">GCM10007876_28570</name>
</gene>
<keyword evidence="3 7" id="KW-0479">Metal-binding</keyword>
<comment type="caution">
    <text evidence="10">The sequence shown here is derived from an EMBL/GenBank/DDBJ whole genome shotgun (WGS) entry which is preliminary data.</text>
</comment>
<feature type="transmembrane region" description="Helical" evidence="7">
    <location>
        <begin position="110"/>
        <end position="133"/>
    </location>
</feature>
<evidence type="ECO:0000256" key="5">
    <source>
        <dbReference type="ARBA" id="ARBA00022748"/>
    </source>
</evidence>
<dbReference type="RefSeq" id="WP_284382346.1">
    <property type="nucleotide sequence ID" value="NZ_BSNM01000015.1"/>
</dbReference>
<evidence type="ECO:0000256" key="2">
    <source>
        <dbReference type="ARBA" id="ARBA00022617"/>
    </source>
</evidence>
<evidence type="ECO:0000256" key="4">
    <source>
        <dbReference type="ARBA" id="ARBA00022729"/>
    </source>
</evidence>
<dbReference type="CDD" id="cd16378">
    <property type="entry name" value="CcmH_N"/>
    <property type="match status" value="1"/>
</dbReference>
<keyword evidence="7" id="KW-0472">Membrane</keyword>
<keyword evidence="7" id="KW-1133">Transmembrane helix</keyword>
<evidence type="ECO:0000256" key="6">
    <source>
        <dbReference type="ARBA" id="ARBA00023004"/>
    </source>
</evidence>
<evidence type="ECO:0000256" key="8">
    <source>
        <dbReference type="SAM" id="MobiDB-lite"/>
    </source>
</evidence>
<reference evidence="10" key="2">
    <citation type="submission" date="2023-01" db="EMBL/GenBank/DDBJ databases">
        <title>Draft genome sequence of Litoribrevibacter albus strain NBRC 110071.</title>
        <authorList>
            <person name="Sun Q."/>
            <person name="Mori K."/>
        </authorList>
    </citation>
    <scope>NUCLEOTIDE SEQUENCE</scope>
    <source>
        <strain evidence="10">NBRC 110071</strain>
    </source>
</reference>
<dbReference type="EMBL" id="BSNM01000015">
    <property type="protein sequence ID" value="GLQ32378.1"/>
    <property type="molecule type" value="Genomic_DNA"/>
</dbReference>
<feature type="domain" description="CcmH/CycL/Ccl2/NrfF N-terminal" evidence="9">
    <location>
        <begin position="16"/>
        <end position="159"/>
    </location>
</feature>
<feature type="region of interest" description="Disordered" evidence="8">
    <location>
        <begin position="137"/>
        <end position="166"/>
    </location>
</feature>
<dbReference type="GO" id="GO:0005886">
    <property type="term" value="C:plasma membrane"/>
    <property type="evidence" value="ECO:0007669"/>
    <property type="project" value="TreeGrafter"/>
</dbReference>
<evidence type="ECO:0000256" key="7">
    <source>
        <dbReference type="RuleBase" id="RU364112"/>
    </source>
</evidence>
<feature type="compositionally biased region" description="Basic and acidic residues" evidence="8">
    <location>
        <begin position="150"/>
        <end position="166"/>
    </location>
</feature>
<dbReference type="FunFam" id="1.10.8.640:FF:000001">
    <property type="entry name" value="Cytochrome c-type biogenesis protein"/>
    <property type="match status" value="1"/>
</dbReference>
<keyword evidence="7" id="KW-0812">Transmembrane</keyword>